<protein>
    <recommendedName>
        <fullName evidence="1">PilZ domain-containing protein</fullName>
    </recommendedName>
</protein>
<dbReference type="PATRIC" id="fig|1341683.3.peg.1716"/>
<dbReference type="Proteomes" id="UP000018418">
    <property type="component" value="Unassembled WGS sequence"/>
</dbReference>
<reference evidence="2 3" key="1">
    <citation type="submission" date="2013-10" db="EMBL/GenBank/DDBJ databases">
        <title>The Genome Sequence of Acinetobacter brisouii CIP 110357.</title>
        <authorList>
            <consortium name="The Broad Institute Genomics Platform"/>
            <consortium name="The Broad Institute Genome Sequencing Center for Infectious Disease"/>
            <person name="Cerqueira G."/>
            <person name="Feldgarden M."/>
            <person name="Courvalin P."/>
            <person name="Grillot-Courvalin C."/>
            <person name="Clermont D."/>
            <person name="Rocha E."/>
            <person name="Yoon E.-J."/>
            <person name="Nemec A."/>
            <person name="Young S.K."/>
            <person name="Zeng Q."/>
            <person name="Gargeya S."/>
            <person name="Fitzgerald M."/>
            <person name="Abouelleil A."/>
            <person name="Alvarado L."/>
            <person name="Berlin A.M."/>
            <person name="Chapman S.B."/>
            <person name="Gainer-Dewar J."/>
            <person name="Goldberg J."/>
            <person name="Gnerre S."/>
            <person name="Griggs A."/>
            <person name="Gujja S."/>
            <person name="Hansen M."/>
            <person name="Howarth C."/>
            <person name="Imamovic A."/>
            <person name="Ireland A."/>
            <person name="Larimer J."/>
            <person name="McCowan C."/>
            <person name="Murphy C."/>
            <person name="Pearson M."/>
            <person name="Poon T.W."/>
            <person name="Priest M."/>
            <person name="Roberts A."/>
            <person name="Saif S."/>
            <person name="Shea T."/>
            <person name="Sykes S."/>
            <person name="Wortman J."/>
            <person name="Nusbaum C."/>
            <person name="Birren B."/>
        </authorList>
    </citation>
    <scope>NUCLEOTIDE SEQUENCE [LARGE SCALE GENOMIC DNA]</scope>
    <source>
        <strain evidence="2 3">CIP 110357</strain>
    </source>
</reference>
<dbReference type="HOGENOM" id="CLU_1399850_0_0_6"/>
<keyword evidence="3" id="KW-1185">Reference proteome</keyword>
<name>V2UML3_9GAMM</name>
<accession>V2UML3</accession>
<dbReference type="Gene3D" id="2.40.10.220">
    <property type="entry name" value="predicted glycosyltransferase like domains"/>
    <property type="match status" value="1"/>
</dbReference>
<organism evidence="2 3">
    <name type="scientific">Acinetobacter brisouii CIP 110357</name>
    <dbReference type="NCBI Taxonomy" id="1341683"/>
    <lineage>
        <taxon>Bacteria</taxon>
        <taxon>Pseudomonadati</taxon>
        <taxon>Pseudomonadota</taxon>
        <taxon>Gammaproteobacteria</taxon>
        <taxon>Moraxellales</taxon>
        <taxon>Moraxellaceae</taxon>
        <taxon>Acinetobacter</taxon>
    </lineage>
</organism>
<feature type="domain" description="PilZ" evidence="1">
    <location>
        <begin position="110"/>
        <end position="183"/>
    </location>
</feature>
<gene>
    <name evidence="2" type="ORF">P255_01728</name>
</gene>
<proteinExistence type="predicted"/>
<evidence type="ECO:0000259" key="1">
    <source>
        <dbReference type="Pfam" id="PF07238"/>
    </source>
</evidence>
<dbReference type="Pfam" id="PF07238">
    <property type="entry name" value="PilZ"/>
    <property type="match status" value="1"/>
</dbReference>
<comment type="caution">
    <text evidence="2">The sequence shown here is derived from an EMBL/GenBank/DDBJ whole genome shotgun (WGS) entry which is preliminary data.</text>
</comment>
<sequence length="190" mass="22278">MGKLQHQYEQIERRVMSRMDAALRFNYQVISEEMALKDPYDPHFVLPRYFLLLTELDQFDQVLHNELKQLNEKDQQIAKILSLFNQKLNLITGTMYDSIVQSMLPTPEQINLSEDGLSFFTEHAISKDSYIHVTLSHPDNFFHIAAIAQVVYEQYDATNHYRIGCYFISLHPHDREKIAECLENQAIDTP</sequence>
<dbReference type="OrthoDB" id="6699450at2"/>
<dbReference type="EMBL" id="AYEU01000006">
    <property type="protein sequence ID" value="ESK51222.1"/>
    <property type="molecule type" value="Genomic_DNA"/>
</dbReference>
<dbReference type="STRING" id="396323.VH98_02330"/>
<dbReference type="AlphaFoldDB" id="V2UML3"/>
<evidence type="ECO:0000313" key="3">
    <source>
        <dbReference type="Proteomes" id="UP000018418"/>
    </source>
</evidence>
<dbReference type="GO" id="GO:0035438">
    <property type="term" value="F:cyclic-di-GMP binding"/>
    <property type="evidence" value="ECO:0007669"/>
    <property type="project" value="InterPro"/>
</dbReference>
<dbReference type="RefSeq" id="WP_004900330.1">
    <property type="nucleotide sequence ID" value="NZ_BBTI01000002.1"/>
</dbReference>
<dbReference type="InterPro" id="IPR009875">
    <property type="entry name" value="PilZ_domain"/>
</dbReference>
<evidence type="ECO:0000313" key="2">
    <source>
        <dbReference type="EMBL" id="ESK51222.1"/>
    </source>
</evidence>